<organism evidence="2">
    <name type="scientific">viral metagenome</name>
    <dbReference type="NCBI Taxonomy" id="1070528"/>
    <lineage>
        <taxon>unclassified sequences</taxon>
        <taxon>metagenomes</taxon>
        <taxon>organismal metagenomes</taxon>
    </lineage>
</organism>
<feature type="compositionally biased region" description="Basic and acidic residues" evidence="1">
    <location>
        <begin position="1"/>
        <end position="10"/>
    </location>
</feature>
<accession>A0A6C0EBZ2</accession>
<reference evidence="2" key="1">
    <citation type="journal article" date="2020" name="Nature">
        <title>Giant virus diversity and host interactions through global metagenomics.</title>
        <authorList>
            <person name="Schulz F."/>
            <person name="Roux S."/>
            <person name="Paez-Espino D."/>
            <person name="Jungbluth S."/>
            <person name="Walsh D.A."/>
            <person name="Denef V.J."/>
            <person name="McMahon K.D."/>
            <person name="Konstantinidis K.T."/>
            <person name="Eloe-Fadrosh E.A."/>
            <person name="Kyrpides N.C."/>
            <person name="Woyke T."/>
        </authorList>
    </citation>
    <scope>NUCLEOTIDE SEQUENCE</scope>
    <source>
        <strain evidence="2">GVMAG-M-3300023179-150</strain>
    </source>
</reference>
<feature type="compositionally biased region" description="Polar residues" evidence="1">
    <location>
        <begin position="13"/>
        <end position="32"/>
    </location>
</feature>
<sequence>MDKNYSKPEGYKNINQSQIQLPSNNDDTQQNVNAPGYGYGYYQNVKTYVISVYRYLGRYLHF</sequence>
<dbReference type="AlphaFoldDB" id="A0A6C0EBZ2"/>
<evidence type="ECO:0000256" key="1">
    <source>
        <dbReference type="SAM" id="MobiDB-lite"/>
    </source>
</evidence>
<name>A0A6C0EBZ2_9ZZZZ</name>
<proteinExistence type="predicted"/>
<feature type="region of interest" description="Disordered" evidence="1">
    <location>
        <begin position="1"/>
        <end position="32"/>
    </location>
</feature>
<dbReference type="EMBL" id="MN739751">
    <property type="protein sequence ID" value="QHT24905.1"/>
    <property type="molecule type" value="Genomic_DNA"/>
</dbReference>
<protein>
    <submittedName>
        <fullName evidence="2">Uncharacterized protein</fullName>
    </submittedName>
</protein>
<evidence type="ECO:0000313" key="2">
    <source>
        <dbReference type="EMBL" id="QHT24905.1"/>
    </source>
</evidence>